<reference evidence="2" key="2">
    <citation type="submission" date="2023-06" db="EMBL/GenBank/DDBJ databases">
        <authorList>
            <consortium name="Lawrence Berkeley National Laboratory"/>
            <person name="Mondo S.J."/>
            <person name="Hensen N."/>
            <person name="Bonometti L."/>
            <person name="Westerberg I."/>
            <person name="Brannstrom I.O."/>
            <person name="Guillou S."/>
            <person name="Cros-Aarteil S."/>
            <person name="Calhoun S."/>
            <person name="Haridas S."/>
            <person name="Kuo A."/>
            <person name="Pangilinan J."/>
            <person name="Riley R."/>
            <person name="Labutti K."/>
            <person name="Andreopoulos B."/>
            <person name="Lipzen A."/>
            <person name="Chen C."/>
            <person name="Yanf M."/>
            <person name="Daum C."/>
            <person name="Ng V."/>
            <person name="Clum A."/>
            <person name="Steindorff A."/>
            <person name="Ohm R."/>
            <person name="Martin F."/>
            <person name="Silar P."/>
            <person name="Natvig D."/>
            <person name="Lalanne C."/>
            <person name="Gautier V."/>
            <person name="Ament-Velasquez S.L."/>
            <person name="Kruys A."/>
            <person name="Hutchinson M.I."/>
            <person name="Powell A.J."/>
            <person name="Barry K."/>
            <person name="Miller A.N."/>
            <person name="Grigoriev I.V."/>
            <person name="Debuchy R."/>
            <person name="Gladieux P."/>
            <person name="Thoren M.H."/>
            <person name="Johannesson H."/>
        </authorList>
    </citation>
    <scope>NUCLEOTIDE SEQUENCE</scope>
    <source>
        <strain evidence="2">CBS 626.80</strain>
    </source>
</reference>
<keyword evidence="1" id="KW-0472">Membrane</keyword>
<keyword evidence="1" id="KW-0812">Transmembrane</keyword>
<keyword evidence="3" id="KW-1185">Reference proteome</keyword>
<dbReference type="Proteomes" id="UP001303222">
    <property type="component" value="Unassembled WGS sequence"/>
</dbReference>
<accession>A0AAN6NZY9</accession>
<name>A0AAN6NZY9_9PEZI</name>
<reference evidence="2" key="1">
    <citation type="journal article" date="2023" name="Mol. Phylogenet. Evol.">
        <title>Genome-scale phylogeny and comparative genomics of the fungal order Sordariales.</title>
        <authorList>
            <person name="Hensen N."/>
            <person name="Bonometti L."/>
            <person name="Westerberg I."/>
            <person name="Brannstrom I.O."/>
            <person name="Guillou S."/>
            <person name="Cros-Aarteil S."/>
            <person name="Calhoun S."/>
            <person name="Haridas S."/>
            <person name="Kuo A."/>
            <person name="Mondo S."/>
            <person name="Pangilinan J."/>
            <person name="Riley R."/>
            <person name="LaButti K."/>
            <person name="Andreopoulos B."/>
            <person name="Lipzen A."/>
            <person name="Chen C."/>
            <person name="Yan M."/>
            <person name="Daum C."/>
            <person name="Ng V."/>
            <person name="Clum A."/>
            <person name="Steindorff A."/>
            <person name="Ohm R.A."/>
            <person name="Martin F."/>
            <person name="Silar P."/>
            <person name="Natvig D.O."/>
            <person name="Lalanne C."/>
            <person name="Gautier V."/>
            <person name="Ament-Velasquez S.L."/>
            <person name="Kruys A."/>
            <person name="Hutchinson M.I."/>
            <person name="Powell A.J."/>
            <person name="Barry K."/>
            <person name="Miller A.N."/>
            <person name="Grigoriev I.V."/>
            <person name="Debuchy R."/>
            <person name="Gladieux P."/>
            <person name="Hiltunen Thoren M."/>
            <person name="Johannesson H."/>
        </authorList>
    </citation>
    <scope>NUCLEOTIDE SEQUENCE</scope>
    <source>
        <strain evidence="2">CBS 626.80</strain>
    </source>
</reference>
<dbReference type="AlphaFoldDB" id="A0AAN6NZY9"/>
<evidence type="ECO:0000313" key="3">
    <source>
        <dbReference type="Proteomes" id="UP001303222"/>
    </source>
</evidence>
<protein>
    <submittedName>
        <fullName evidence="2">Uncharacterized protein</fullName>
    </submittedName>
</protein>
<feature type="transmembrane region" description="Helical" evidence="1">
    <location>
        <begin position="16"/>
        <end position="45"/>
    </location>
</feature>
<dbReference type="EMBL" id="MU859081">
    <property type="protein sequence ID" value="KAK3955080.1"/>
    <property type="molecule type" value="Genomic_DNA"/>
</dbReference>
<evidence type="ECO:0000313" key="2">
    <source>
        <dbReference type="EMBL" id="KAK3955080.1"/>
    </source>
</evidence>
<comment type="caution">
    <text evidence="2">The sequence shown here is derived from an EMBL/GenBank/DDBJ whole genome shotgun (WGS) entry which is preliminary data.</text>
</comment>
<keyword evidence="1" id="KW-1133">Transmembrane helix</keyword>
<gene>
    <name evidence="2" type="ORF">QBC32DRAFT_61560</name>
</gene>
<sequence>MLGQILGTLPWCFLSFFFFPFLFFITTSVAFQTCGFVSFFPYLAFISQSHHSSHYHPHIITLSNFHGKFQGVIHSQCVAISHHEFFLTCSSGRSFPRPGQGRGITGSRPILYGILFHCVKTQTRRRIRKEISSIITLTPPWLRRSVQSLFGCGKTALRT</sequence>
<evidence type="ECO:0000256" key="1">
    <source>
        <dbReference type="SAM" id="Phobius"/>
    </source>
</evidence>
<organism evidence="2 3">
    <name type="scientific">Pseudoneurospora amorphoporcata</name>
    <dbReference type="NCBI Taxonomy" id="241081"/>
    <lineage>
        <taxon>Eukaryota</taxon>
        <taxon>Fungi</taxon>
        <taxon>Dikarya</taxon>
        <taxon>Ascomycota</taxon>
        <taxon>Pezizomycotina</taxon>
        <taxon>Sordariomycetes</taxon>
        <taxon>Sordariomycetidae</taxon>
        <taxon>Sordariales</taxon>
        <taxon>Sordariaceae</taxon>
        <taxon>Pseudoneurospora</taxon>
    </lineage>
</organism>
<proteinExistence type="predicted"/>